<organism evidence="2 3">
    <name type="scientific">Legionella worsleiensis</name>
    <dbReference type="NCBI Taxonomy" id="45076"/>
    <lineage>
        <taxon>Bacteria</taxon>
        <taxon>Pseudomonadati</taxon>
        <taxon>Pseudomonadota</taxon>
        <taxon>Gammaproteobacteria</taxon>
        <taxon>Legionellales</taxon>
        <taxon>Legionellaceae</taxon>
        <taxon>Legionella</taxon>
    </lineage>
</organism>
<dbReference type="RefSeq" id="WP_058492014.1">
    <property type="nucleotide sequence ID" value="NZ_CBCRUR010000002.1"/>
</dbReference>
<evidence type="ECO:0000256" key="1">
    <source>
        <dbReference type="SAM" id="SignalP"/>
    </source>
</evidence>
<sequence length="168" mass="18916">MTMWMQKGAVLVLCWFMGSVHAFTSQNTALILSFNELVRAVESGNDVKAIVYLDRCRISDPALQNQLRPNLIGASTRFNFTQYLHYRPRIDGQLKDTVTTVINSVVELPTPGVFWSVYGRLSVFDDDTATLYVDYYDPASKQSHLQIEWVCDISVGNDANGLLLINGF</sequence>
<evidence type="ECO:0000313" key="2">
    <source>
        <dbReference type="EMBL" id="KTD81947.1"/>
    </source>
</evidence>
<keyword evidence="1" id="KW-0732">Signal</keyword>
<evidence type="ECO:0008006" key="4">
    <source>
        <dbReference type="Google" id="ProtNLM"/>
    </source>
</evidence>
<gene>
    <name evidence="2" type="ORF">Lwor_0250</name>
</gene>
<proteinExistence type="predicted"/>
<dbReference type="STRING" id="45076.Lwor_0250"/>
<dbReference type="Proteomes" id="UP000054662">
    <property type="component" value="Unassembled WGS sequence"/>
</dbReference>
<dbReference type="PATRIC" id="fig|45076.6.peg.275"/>
<name>A0A0W1AKR3_9GAMM</name>
<dbReference type="AlphaFoldDB" id="A0A0W1AKR3"/>
<feature type="signal peptide" evidence="1">
    <location>
        <begin position="1"/>
        <end position="22"/>
    </location>
</feature>
<comment type="caution">
    <text evidence="2">The sequence shown here is derived from an EMBL/GenBank/DDBJ whole genome shotgun (WGS) entry which is preliminary data.</text>
</comment>
<dbReference type="EMBL" id="LNZC01000002">
    <property type="protein sequence ID" value="KTD81947.1"/>
    <property type="molecule type" value="Genomic_DNA"/>
</dbReference>
<feature type="chain" id="PRO_5006919911" description="VirK protein" evidence="1">
    <location>
        <begin position="23"/>
        <end position="168"/>
    </location>
</feature>
<protein>
    <recommendedName>
        <fullName evidence="4">VirK protein</fullName>
    </recommendedName>
</protein>
<accession>A0A0W1AKR3</accession>
<keyword evidence="3" id="KW-1185">Reference proteome</keyword>
<evidence type="ECO:0000313" key="3">
    <source>
        <dbReference type="Proteomes" id="UP000054662"/>
    </source>
</evidence>
<dbReference type="OrthoDB" id="5648847at2"/>
<reference evidence="2 3" key="1">
    <citation type="submission" date="2015-11" db="EMBL/GenBank/DDBJ databases">
        <title>Genomic analysis of 38 Legionella species identifies large and diverse effector repertoires.</title>
        <authorList>
            <person name="Burstein D."/>
            <person name="Amaro F."/>
            <person name="Zusman T."/>
            <person name="Lifshitz Z."/>
            <person name="Cohen O."/>
            <person name="Gilbert J.A."/>
            <person name="Pupko T."/>
            <person name="Shuman H.A."/>
            <person name="Segal G."/>
        </authorList>
    </citation>
    <scope>NUCLEOTIDE SEQUENCE [LARGE SCALE GENOMIC DNA]</scope>
    <source>
        <strain evidence="2 3">ATCC 49508</strain>
    </source>
</reference>